<comment type="caution">
    <text evidence="1">The sequence shown here is derived from an EMBL/GenBank/DDBJ whole genome shotgun (WGS) entry which is preliminary data.</text>
</comment>
<reference evidence="1" key="2">
    <citation type="journal article" date="2022" name="New Phytol.">
        <title>Evolutionary transition to the ectomycorrhizal habit in the genomes of a hyperdiverse lineage of mushroom-forming fungi.</title>
        <authorList>
            <person name="Looney B."/>
            <person name="Miyauchi S."/>
            <person name="Morin E."/>
            <person name="Drula E."/>
            <person name="Courty P.E."/>
            <person name="Kohler A."/>
            <person name="Kuo A."/>
            <person name="LaButti K."/>
            <person name="Pangilinan J."/>
            <person name="Lipzen A."/>
            <person name="Riley R."/>
            <person name="Andreopoulos W."/>
            <person name="He G."/>
            <person name="Johnson J."/>
            <person name="Nolan M."/>
            <person name="Tritt A."/>
            <person name="Barry K.W."/>
            <person name="Grigoriev I.V."/>
            <person name="Nagy L.G."/>
            <person name="Hibbett D."/>
            <person name="Henrissat B."/>
            <person name="Matheny P.B."/>
            <person name="Labbe J."/>
            <person name="Martin F.M."/>
        </authorList>
    </citation>
    <scope>NUCLEOTIDE SEQUENCE</scope>
    <source>
        <strain evidence="1">FP105234-sp</strain>
    </source>
</reference>
<evidence type="ECO:0000313" key="2">
    <source>
        <dbReference type="Proteomes" id="UP000814033"/>
    </source>
</evidence>
<sequence length="188" mass="20756">MATPSTPPTTSAALTLLLTPDNVADTTLTTLAGEPLYTVSTLFHAKQKPVTTLMCSDGTRTASWVWRVNSDLLTLGARPEKPAATWLHSSWVPYVRTMRFTDDAGRKFRWEGFSPGGRPQLFIEGTPQSIATFRPYPAALILDSTADGVRNLVVVSFLLLERRRRDEARAKEARAWGRLVATGYSTET</sequence>
<accession>A0ACB8RGW9</accession>
<reference evidence="1" key="1">
    <citation type="submission" date="2021-02" db="EMBL/GenBank/DDBJ databases">
        <authorList>
            <consortium name="DOE Joint Genome Institute"/>
            <person name="Ahrendt S."/>
            <person name="Looney B.P."/>
            <person name="Miyauchi S."/>
            <person name="Morin E."/>
            <person name="Drula E."/>
            <person name="Courty P.E."/>
            <person name="Chicoki N."/>
            <person name="Fauchery L."/>
            <person name="Kohler A."/>
            <person name="Kuo A."/>
            <person name="Labutti K."/>
            <person name="Pangilinan J."/>
            <person name="Lipzen A."/>
            <person name="Riley R."/>
            <person name="Andreopoulos W."/>
            <person name="He G."/>
            <person name="Johnson J."/>
            <person name="Barry K.W."/>
            <person name="Grigoriev I.V."/>
            <person name="Nagy L."/>
            <person name="Hibbett D."/>
            <person name="Henrissat B."/>
            <person name="Matheny P.B."/>
            <person name="Labbe J."/>
            <person name="Martin F."/>
        </authorList>
    </citation>
    <scope>NUCLEOTIDE SEQUENCE</scope>
    <source>
        <strain evidence="1">FP105234-sp</strain>
    </source>
</reference>
<evidence type="ECO:0000313" key="1">
    <source>
        <dbReference type="EMBL" id="KAI0043252.1"/>
    </source>
</evidence>
<dbReference type="EMBL" id="MU276027">
    <property type="protein sequence ID" value="KAI0043252.1"/>
    <property type="molecule type" value="Genomic_DNA"/>
</dbReference>
<keyword evidence="2" id="KW-1185">Reference proteome</keyword>
<proteinExistence type="predicted"/>
<dbReference type="Proteomes" id="UP000814033">
    <property type="component" value="Unassembled WGS sequence"/>
</dbReference>
<name>A0ACB8RGW9_9AGAM</name>
<gene>
    <name evidence="1" type="ORF">FA95DRAFT_1631525</name>
</gene>
<organism evidence="1 2">
    <name type="scientific">Auriscalpium vulgare</name>
    <dbReference type="NCBI Taxonomy" id="40419"/>
    <lineage>
        <taxon>Eukaryota</taxon>
        <taxon>Fungi</taxon>
        <taxon>Dikarya</taxon>
        <taxon>Basidiomycota</taxon>
        <taxon>Agaricomycotina</taxon>
        <taxon>Agaricomycetes</taxon>
        <taxon>Russulales</taxon>
        <taxon>Auriscalpiaceae</taxon>
        <taxon>Auriscalpium</taxon>
    </lineage>
</organism>
<protein>
    <submittedName>
        <fullName evidence="1">Uncharacterized protein</fullName>
    </submittedName>
</protein>